<dbReference type="Proteomes" id="UP000298781">
    <property type="component" value="Chromosome"/>
</dbReference>
<evidence type="ECO:0000313" key="1">
    <source>
        <dbReference type="EMBL" id="QCI63940.1"/>
    </source>
</evidence>
<name>A0A4D7B1M7_9HYPH</name>
<organism evidence="1 2">
    <name type="scientific">Phreatobacter stygius</name>
    <dbReference type="NCBI Taxonomy" id="1940610"/>
    <lineage>
        <taxon>Bacteria</taxon>
        <taxon>Pseudomonadati</taxon>
        <taxon>Pseudomonadota</taxon>
        <taxon>Alphaproteobacteria</taxon>
        <taxon>Hyphomicrobiales</taxon>
        <taxon>Phreatobacteraceae</taxon>
        <taxon>Phreatobacter</taxon>
    </lineage>
</organism>
<dbReference type="EMBL" id="CP039690">
    <property type="protein sequence ID" value="QCI63940.1"/>
    <property type="molecule type" value="Genomic_DNA"/>
</dbReference>
<protein>
    <submittedName>
        <fullName evidence="1">Uncharacterized protein</fullName>
    </submittedName>
</protein>
<gene>
    <name evidence="1" type="ORF">E8M01_06575</name>
</gene>
<accession>A0A4D7B1M7</accession>
<evidence type="ECO:0000313" key="2">
    <source>
        <dbReference type="Proteomes" id="UP000298781"/>
    </source>
</evidence>
<proteinExistence type="predicted"/>
<dbReference type="OrthoDB" id="8480965at2"/>
<reference evidence="1 2" key="1">
    <citation type="submission" date="2019-04" db="EMBL/GenBank/DDBJ databases">
        <title>Phreatobacter aquaticus sp. nov.</title>
        <authorList>
            <person name="Choi A."/>
        </authorList>
    </citation>
    <scope>NUCLEOTIDE SEQUENCE [LARGE SCALE GENOMIC DNA]</scope>
    <source>
        <strain evidence="1 2">KCTC 52518</strain>
    </source>
</reference>
<keyword evidence="2" id="KW-1185">Reference proteome</keyword>
<dbReference type="AlphaFoldDB" id="A0A4D7B1M7"/>
<sequence>MAAFLALLFERDLSALHLHNAVLIGGHNRSRVGFDQSIDQRSDVLVHFRDFALVGLSKVGGLSKTLIPCVLEHRPRQIEQSLAWREPFEQSRKFTFDDCALHRLPIAQAPFAKTHVIGVLIAAPAGGPAGGHQGVAAGAGHHAAQREILSDIDARWSFRPFRQPMLNPLMGAEIN</sequence>
<dbReference type="KEGG" id="pstg:E8M01_06575"/>
<dbReference type="RefSeq" id="WP_136959397.1">
    <property type="nucleotide sequence ID" value="NZ_CP039690.1"/>
</dbReference>